<feature type="transmembrane region" description="Helical" evidence="1">
    <location>
        <begin position="31"/>
        <end position="51"/>
    </location>
</feature>
<keyword evidence="3" id="KW-1185">Reference proteome</keyword>
<organism evidence="2 3">
    <name type="scientific">Paenibacillus herberti</name>
    <dbReference type="NCBI Taxonomy" id="1619309"/>
    <lineage>
        <taxon>Bacteria</taxon>
        <taxon>Bacillati</taxon>
        <taxon>Bacillota</taxon>
        <taxon>Bacilli</taxon>
        <taxon>Bacillales</taxon>
        <taxon>Paenibacillaceae</taxon>
        <taxon>Paenibacillus</taxon>
    </lineage>
</organism>
<gene>
    <name evidence="2" type="ORF">CGZ75_20220</name>
</gene>
<protein>
    <submittedName>
        <fullName evidence="2">Uncharacterized protein</fullName>
    </submittedName>
</protein>
<reference evidence="2 3" key="1">
    <citation type="submission" date="2017-07" db="EMBL/GenBank/DDBJ databases">
        <title>Paenibacillus herberti R33 genome sequencing and assembly.</title>
        <authorList>
            <person name="Su W."/>
        </authorList>
    </citation>
    <scope>NUCLEOTIDE SEQUENCE [LARGE SCALE GENOMIC DNA]</scope>
    <source>
        <strain evidence="2 3">R33</strain>
    </source>
</reference>
<evidence type="ECO:0000313" key="2">
    <source>
        <dbReference type="EMBL" id="OXM13390.1"/>
    </source>
</evidence>
<keyword evidence="1" id="KW-0472">Membrane</keyword>
<proteinExistence type="predicted"/>
<evidence type="ECO:0000256" key="1">
    <source>
        <dbReference type="SAM" id="Phobius"/>
    </source>
</evidence>
<sequence length="69" mass="7540">MGMLLILMFIMTRLPLFRMLLDRAVTLKTGVLYAVMFGLIGIAGTHAGVLAGPEGMDARFWIRGVDSGR</sequence>
<name>A0A229NU45_9BACL</name>
<keyword evidence="1" id="KW-0812">Transmembrane</keyword>
<evidence type="ECO:0000313" key="3">
    <source>
        <dbReference type="Proteomes" id="UP000215145"/>
    </source>
</evidence>
<comment type="caution">
    <text evidence="2">The sequence shown here is derived from an EMBL/GenBank/DDBJ whole genome shotgun (WGS) entry which is preliminary data.</text>
</comment>
<dbReference type="AlphaFoldDB" id="A0A229NU45"/>
<keyword evidence="1" id="KW-1133">Transmembrane helix</keyword>
<accession>A0A229NU45</accession>
<dbReference type="Proteomes" id="UP000215145">
    <property type="component" value="Unassembled WGS sequence"/>
</dbReference>
<dbReference type="EMBL" id="NMUQ01000003">
    <property type="protein sequence ID" value="OXM13390.1"/>
    <property type="molecule type" value="Genomic_DNA"/>
</dbReference>